<dbReference type="GO" id="GO:0061630">
    <property type="term" value="F:ubiquitin protein ligase activity"/>
    <property type="evidence" value="ECO:0007669"/>
    <property type="project" value="UniProtKB-EC"/>
</dbReference>
<proteinExistence type="predicted"/>
<organism evidence="8 9">
    <name type="scientific">Reticulomyxa filosa</name>
    <dbReference type="NCBI Taxonomy" id="46433"/>
    <lineage>
        <taxon>Eukaryota</taxon>
        <taxon>Sar</taxon>
        <taxon>Rhizaria</taxon>
        <taxon>Retaria</taxon>
        <taxon>Foraminifera</taxon>
        <taxon>Monothalamids</taxon>
        <taxon>Reticulomyxidae</taxon>
        <taxon>Reticulomyxa</taxon>
    </lineage>
</organism>
<comment type="pathway">
    <text evidence="2">Protein modification; protein ubiquitination.</text>
</comment>
<dbReference type="OrthoDB" id="423283at2759"/>
<dbReference type="Gene3D" id="3.30.2410.10">
    <property type="entry name" value="Hect, E3 ligase catalytic domain"/>
    <property type="match status" value="1"/>
</dbReference>
<dbReference type="SMART" id="SM00119">
    <property type="entry name" value="HECTc"/>
    <property type="match status" value="1"/>
</dbReference>
<protein>
    <recommendedName>
        <fullName evidence="3">HECT-type E3 ubiquitin transferase</fullName>
        <ecNumber evidence="3">2.3.2.26</ecNumber>
    </recommendedName>
</protein>
<evidence type="ECO:0000256" key="3">
    <source>
        <dbReference type="ARBA" id="ARBA00012485"/>
    </source>
</evidence>
<dbReference type="Gene3D" id="3.30.2160.10">
    <property type="entry name" value="Hect, E3 ligase catalytic domain"/>
    <property type="match status" value="1"/>
</dbReference>
<dbReference type="Gene3D" id="3.90.1750.10">
    <property type="entry name" value="Hect, E3 ligase catalytic domains"/>
    <property type="match status" value="1"/>
</dbReference>
<dbReference type="EMBL" id="ASPP01028097">
    <property type="protein sequence ID" value="ETO05461.1"/>
    <property type="molecule type" value="Genomic_DNA"/>
</dbReference>
<dbReference type="Proteomes" id="UP000023152">
    <property type="component" value="Unassembled WGS sequence"/>
</dbReference>
<comment type="catalytic activity">
    <reaction evidence="1">
        <text>S-ubiquitinyl-[E2 ubiquitin-conjugating enzyme]-L-cysteine + [acceptor protein]-L-lysine = [E2 ubiquitin-conjugating enzyme]-L-cysteine + N(6)-ubiquitinyl-[acceptor protein]-L-lysine.</text>
        <dbReference type="EC" id="2.3.2.26"/>
    </reaction>
</comment>
<keyword evidence="5 6" id="KW-0833">Ubl conjugation pathway</keyword>
<evidence type="ECO:0000256" key="6">
    <source>
        <dbReference type="PROSITE-ProRule" id="PRU00104"/>
    </source>
</evidence>
<comment type="caution">
    <text evidence="8">The sequence shown here is derived from an EMBL/GenBank/DDBJ whole genome shotgun (WGS) entry which is preliminary data.</text>
</comment>
<dbReference type="Pfam" id="PF00632">
    <property type="entry name" value="HECT"/>
    <property type="match status" value="1"/>
</dbReference>
<evidence type="ECO:0000256" key="2">
    <source>
        <dbReference type="ARBA" id="ARBA00004906"/>
    </source>
</evidence>
<evidence type="ECO:0000259" key="7">
    <source>
        <dbReference type="PROSITE" id="PS50237"/>
    </source>
</evidence>
<dbReference type="InterPro" id="IPR050409">
    <property type="entry name" value="E3_ubiq-protein_ligase"/>
</dbReference>
<dbReference type="InterPro" id="IPR035983">
    <property type="entry name" value="Hect_E3_ubiquitin_ligase"/>
</dbReference>
<dbReference type="PROSITE" id="PS50237">
    <property type="entry name" value="HECT"/>
    <property type="match status" value="1"/>
</dbReference>
<feature type="non-terminal residue" evidence="8">
    <location>
        <position position="1"/>
    </location>
</feature>
<keyword evidence="4" id="KW-0808">Transferase</keyword>
<dbReference type="PANTHER" id="PTHR11254">
    <property type="entry name" value="HECT DOMAIN UBIQUITIN-PROTEIN LIGASE"/>
    <property type="match status" value="1"/>
</dbReference>
<gene>
    <name evidence="8" type="ORF">RFI_31935</name>
</gene>
<evidence type="ECO:0000256" key="5">
    <source>
        <dbReference type="ARBA" id="ARBA00022786"/>
    </source>
</evidence>
<dbReference type="PANTHER" id="PTHR11254:SF67">
    <property type="entry name" value="E3 UBIQUITIN-PROTEIN LIGASE HUWE1"/>
    <property type="match status" value="1"/>
</dbReference>
<dbReference type="GO" id="GO:0005737">
    <property type="term" value="C:cytoplasm"/>
    <property type="evidence" value="ECO:0007669"/>
    <property type="project" value="TreeGrafter"/>
</dbReference>
<keyword evidence="9" id="KW-1185">Reference proteome</keyword>
<evidence type="ECO:0000256" key="1">
    <source>
        <dbReference type="ARBA" id="ARBA00000885"/>
    </source>
</evidence>
<evidence type="ECO:0000313" key="8">
    <source>
        <dbReference type="EMBL" id="ETO05461.1"/>
    </source>
</evidence>
<dbReference type="AlphaFoldDB" id="X6LVT3"/>
<dbReference type="SUPFAM" id="SSF56204">
    <property type="entry name" value="Hect, E3 ligase catalytic domain"/>
    <property type="match status" value="1"/>
</dbReference>
<reference evidence="8 9" key="1">
    <citation type="journal article" date="2013" name="Curr. Biol.">
        <title>The Genome of the Foraminiferan Reticulomyxa filosa.</title>
        <authorList>
            <person name="Glockner G."/>
            <person name="Hulsmann N."/>
            <person name="Schleicher M."/>
            <person name="Noegel A.A."/>
            <person name="Eichinger L."/>
            <person name="Gallinger C."/>
            <person name="Pawlowski J."/>
            <person name="Sierra R."/>
            <person name="Euteneuer U."/>
            <person name="Pillet L."/>
            <person name="Moustafa A."/>
            <person name="Platzer M."/>
            <person name="Groth M."/>
            <person name="Szafranski K."/>
            <person name="Schliwa M."/>
        </authorList>
    </citation>
    <scope>NUCLEOTIDE SEQUENCE [LARGE SCALE GENOMIC DNA]</scope>
</reference>
<dbReference type="OMA" id="QWSIDIS"/>
<sequence length="272" mass="31707">FLGLSLINGVPIGVKLSNGILKHLLGQEKDLDWTDLEHFDEKMFHTFQGWMDNTSKRGFQMHQTYGLHFVIYDDVSKSEVLLCEHGDQIELTNQNKERYVRLYTKHRLTLNVISQLQSLQKGFWSLFPRSIVHKSLSADHLRQALAGSDDIDIEEWQKHVDYDDCSANDNVIQWFWTYVKSLDKEGLKHLLLFWSGTCSLPLYGFSKSKYSTHKHEQWSIDISKQNQHDPTSLPEASTCDYSLHIPNYSSYDILKSKFDVILQFGYFGYTRS</sequence>
<dbReference type="EC" id="2.3.2.26" evidence="3"/>
<feature type="active site" description="Glycyl thioester intermediate" evidence="6">
    <location>
        <position position="239"/>
    </location>
</feature>
<evidence type="ECO:0000313" key="9">
    <source>
        <dbReference type="Proteomes" id="UP000023152"/>
    </source>
</evidence>
<accession>X6LVT3</accession>
<dbReference type="GO" id="GO:0000209">
    <property type="term" value="P:protein polyubiquitination"/>
    <property type="evidence" value="ECO:0007669"/>
    <property type="project" value="TreeGrafter"/>
</dbReference>
<evidence type="ECO:0000256" key="4">
    <source>
        <dbReference type="ARBA" id="ARBA00022679"/>
    </source>
</evidence>
<feature type="domain" description="HECT" evidence="7">
    <location>
        <begin position="1"/>
        <end position="272"/>
    </location>
</feature>
<name>X6LVT3_RETFI</name>
<dbReference type="InterPro" id="IPR000569">
    <property type="entry name" value="HECT_dom"/>
</dbReference>
<dbReference type="GO" id="GO:0006511">
    <property type="term" value="P:ubiquitin-dependent protein catabolic process"/>
    <property type="evidence" value="ECO:0007669"/>
    <property type="project" value="TreeGrafter"/>
</dbReference>